<dbReference type="AlphaFoldDB" id="A0A0J8C8R7"/>
<reference evidence="1 2" key="1">
    <citation type="submission" date="2015-06" db="EMBL/GenBank/DDBJ databases">
        <authorList>
            <person name="Ju K.-S."/>
            <person name="Doroghazi J.R."/>
            <person name="Metcalf W.W."/>
        </authorList>
    </citation>
    <scope>NUCLEOTIDE SEQUENCE [LARGE SCALE GENOMIC DNA]</scope>
    <source>
        <strain evidence="1 2">NRRL 3414</strain>
    </source>
</reference>
<dbReference type="PATRIC" id="fig|1938.3.peg.8673"/>
<protein>
    <submittedName>
        <fullName evidence="1">Uncharacterized protein</fullName>
    </submittedName>
</protein>
<sequence>MALTTGRQYARTLETGDRYITTDLDNKRHEVTVSTIGEHLDDSNSVYHQFADPVRRAHYTYSAVVHVTYRAPRCPHGNAWRWCERNPCVGCEWPAEIDTAYMGNAPARTAS</sequence>
<dbReference type="Proteomes" id="UP000037432">
    <property type="component" value="Unassembled WGS sequence"/>
</dbReference>
<evidence type="ECO:0000313" key="2">
    <source>
        <dbReference type="Proteomes" id="UP000037432"/>
    </source>
</evidence>
<gene>
    <name evidence="1" type="ORF">ACM01_15435</name>
</gene>
<evidence type="ECO:0000313" key="1">
    <source>
        <dbReference type="EMBL" id="KMS74285.1"/>
    </source>
</evidence>
<dbReference type="RefSeq" id="WP_048581767.1">
    <property type="nucleotide sequence ID" value="NZ_LFNT01000014.1"/>
</dbReference>
<accession>A0A0J8C8R7</accession>
<organism evidence="1 2">
    <name type="scientific">Streptomyces viridochromogenes</name>
    <dbReference type="NCBI Taxonomy" id="1938"/>
    <lineage>
        <taxon>Bacteria</taxon>
        <taxon>Bacillati</taxon>
        <taxon>Actinomycetota</taxon>
        <taxon>Actinomycetes</taxon>
        <taxon>Kitasatosporales</taxon>
        <taxon>Streptomycetaceae</taxon>
        <taxon>Streptomyces</taxon>
    </lineage>
</organism>
<name>A0A0J8C8R7_STRVR</name>
<dbReference type="EMBL" id="LFNT01000014">
    <property type="protein sequence ID" value="KMS74285.1"/>
    <property type="molecule type" value="Genomic_DNA"/>
</dbReference>
<comment type="caution">
    <text evidence="1">The sequence shown here is derived from an EMBL/GenBank/DDBJ whole genome shotgun (WGS) entry which is preliminary data.</text>
</comment>
<dbReference type="OrthoDB" id="4291649at2"/>
<proteinExistence type="predicted"/>